<accession>A0A7W7HL37</accession>
<sequence length="134" mass="15071">MDPLRAVLLALARKTHDAQQRWLAGRAALRAREQQVHRNEVFAHYMTAESCLIAALDAANLPSGYRIGGTRLTRDPVVAMQRLRDHPIEADREPARQDYLDAYTPPLTEAEAALADRLAALPAARRDRIFDHTH</sequence>
<comment type="caution">
    <text evidence="2">The sequence shown here is derived from an EMBL/GenBank/DDBJ whole genome shotgun (WGS) entry which is preliminary data.</text>
</comment>
<evidence type="ECO:0000313" key="3">
    <source>
        <dbReference type="Proteomes" id="UP000590511"/>
    </source>
</evidence>
<evidence type="ECO:0000313" key="1">
    <source>
        <dbReference type="EMBL" id="GIE44840.1"/>
    </source>
</evidence>
<reference evidence="1 4" key="2">
    <citation type="submission" date="2021-01" db="EMBL/GenBank/DDBJ databases">
        <title>Whole genome shotgun sequence of Actinoplanes lobatus NBRC 12513.</title>
        <authorList>
            <person name="Komaki H."/>
            <person name="Tamura T."/>
        </authorList>
    </citation>
    <scope>NUCLEOTIDE SEQUENCE [LARGE SCALE GENOMIC DNA]</scope>
    <source>
        <strain evidence="1 4">NBRC 12513</strain>
    </source>
</reference>
<evidence type="ECO:0000313" key="2">
    <source>
        <dbReference type="EMBL" id="MBB4752541.1"/>
    </source>
</evidence>
<organism evidence="2 3">
    <name type="scientific">Actinoplanes lobatus</name>
    <dbReference type="NCBI Taxonomy" id="113568"/>
    <lineage>
        <taxon>Bacteria</taxon>
        <taxon>Bacillati</taxon>
        <taxon>Actinomycetota</taxon>
        <taxon>Actinomycetes</taxon>
        <taxon>Micromonosporales</taxon>
        <taxon>Micromonosporaceae</taxon>
        <taxon>Actinoplanes</taxon>
    </lineage>
</organism>
<protein>
    <submittedName>
        <fullName evidence="2">Uncharacterized protein</fullName>
    </submittedName>
</protein>
<name>A0A7W7HL37_9ACTN</name>
<proteinExistence type="predicted"/>
<dbReference type="Proteomes" id="UP000590511">
    <property type="component" value="Unassembled WGS sequence"/>
</dbReference>
<keyword evidence="4" id="KW-1185">Reference proteome</keyword>
<reference evidence="2 3" key="1">
    <citation type="submission" date="2020-08" db="EMBL/GenBank/DDBJ databases">
        <title>Sequencing the genomes of 1000 actinobacteria strains.</title>
        <authorList>
            <person name="Klenk H.-P."/>
        </authorList>
    </citation>
    <scope>NUCLEOTIDE SEQUENCE [LARGE SCALE GENOMIC DNA]</scope>
    <source>
        <strain evidence="2 3">DSM 43150</strain>
    </source>
</reference>
<dbReference type="EMBL" id="JACHNC010000001">
    <property type="protein sequence ID" value="MBB4752541.1"/>
    <property type="molecule type" value="Genomic_DNA"/>
</dbReference>
<dbReference type="EMBL" id="BOMP01000143">
    <property type="protein sequence ID" value="GIE44840.1"/>
    <property type="molecule type" value="Genomic_DNA"/>
</dbReference>
<dbReference type="AlphaFoldDB" id="A0A7W7HL37"/>
<dbReference type="RefSeq" id="WP_188124371.1">
    <property type="nucleotide sequence ID" value="NZ_BOMP01000143.1"/>
</dbReference>
<evidence type="ECO:0000313" key="4">
    <source>
        <dbReference type="Proteomes" id="UP000631312"/>
    </source>
</evidence>
<gene>
    <name evidence="1" type="ORF">Alo02nite_77380</name>
    <name evidence="2" type="ORF">BJ964_006702</name>
</gene>
<dbReference type="Proteomes" id="UP000631312">
    <property type="component" value="Unassembled WGS sequence"/>
</dbReference>